<evidence type="ECO:0000313" key="8">
    <source>
        <dbReference type="EMBL" id="SFG27799.1"/>
    </source>
</evidence>
<keyword evidence="3" id="KW-0805">Transcription regulation</keyword>
<dbReference type="SUPFAM" id="SSF63520">
    <property type="entry name" value="PTS-regulatory domain, PRD"/>
    <property type="match status" value="2"/>
</dbReference>
<evidence type="ECO:0000256" key="4">
    <source>
        <dbReference type="ARBA" id="ARBA00023163"/>
    </source>
</evidence>
<dbReference type="InterPro" id="IPR002178">
    <property type="entry name" value="PTS_EIIA_type-2_dom"/>
</dbReference>
<evidence type="ECO:0000256" key="3">
    <source>
        <dbReference type="ARBA" id="ARBA00023015"/>
    </source>
</evidence>
<dbReference type="GO" id="GO:0009401">
    <property type="term" value="P:phosphoenolpyruvate-dependent sugar phosphotransferase system"/>
    <property type="evidence" value="ECO:0007669"/>
    <property type="project" value="InterPro"/>
</dbReference>
<dbReference type="InterPro" id="IPR036388">
    <property type="entry name" value="WH-like_DNA-bd_sf"/>
</dbReference>
<dbReference type="Gene3D" id="3.40.930.10">
    <property type="entry name" value="Mannitol-specific EII, Chain A"/>
    <property type="match status" value="1"/>
</dbReference>
<dbReference type="EMBL" id="FOOK01000024">
    <property type="protein sequence ID" value="SFG27799.1"/>
    <property type="molecule type" value="Genomic_DNA"/>
</dbReference>
<evidence type="ECO:0000259" key="5">
    <source>
        <dbReference type="PROSITE" id="PS51094"/>
    </source>
</evidence>
<keyword evidence="4" id="KW-0804">Transcription</keyword>
<evidence type="ECO:0000313" key="9">
    <source>
        <dbReference type="Proteomes" id="UP000198661"/>
    </source>
</evidence>
<dbReference type="InterPro" id="IPR011608">
    <property type="entry name" value="PRD"/>
</dbReference>
<dbReference type="Pfam" id="PF00359">
    <property type="entry name" value="PTS_EIIA_2"/>
    <property type="match status" value="1"/>
</dbReference>
<keyword evidence="9" id="KW-1185">Reference proteome</keyword>
<gene>
    <name evidence="8" type="ORF">SAMN04488025_12413</name>
</gene>
<feature type="domain" description="PRD" evidence="7">
    <location>
        <begin position="311"/>
        <end position="415"/>
    </location>
</feature>
<dbReference type="STRING" id="201973.SAMN04488025_12413"/>
<dbReference type="CDD" id="cd05568">
    <property type="entry name" value="PTS_IIB_bgl_like"/>
    <property type="match status" value="1"/>
</dbReference>
<dbReference type="InterPro" id="IPR016152">
    <property type="entry name" value="PTrfase/Anion_transptr"/>
</dbReference>
<dbReference type="Gene3D" id="1.10.1790.10">
    <property type="entry name" value="PRD domain"/>
    <property type="match status" value="2"/>
</dbReference>
<feature type="domain" description="PRD" evidence="7">
    <location>
        <begin position="201"/>
        <end position="307"/>
    </location>
</feature>
<evidence type="ECO:0000256" key="2">
    <source>
        <dbReference type="ARBA" id="ARBA00022737"/>
    </source>
</evidence>
<name>A0A1I2QKE4_9BACL</name>
<dbReference type="Pfam" id="PF00874">
    <property type="entry name" value="PRD"/>
    <property type="match status" value="2"/>
</dbReference>
<dbReference type="AlphaFoldDB" id="A0A1I2QKE4"/>
<dbReference type="Pfam" id="PF08279">
    <property type="entry name" value="HTH_11"/>
    <property type="match status" value="1"/>
</dbReference>
<protein>
    <submittedName>
        <fullName evidence="8">Mannitol operon transcriptional antiterminator</fullName>
    </submittedName>
</protein>
<proteinExistence type="predicted"/>
<dbReference type="Gene3D" id="1.10.10.10">
    <property type="entry name" value="Winged helix-like DNA-binding domain superfamily/Winged helix DNA-binding domain"/>
    <property type="match status" value="1"/>
</dbReference>
<accession>A0A1I2QKE4</accession>
<evidence type="ECO:0000259" key="6">
    <source>
        <dbReference type="PROSITE" id="PS51099"/>
    </source>
</evidence>
<dbReference type="PANTHER" id="PTHR30185:SF18">
    <property type="entry name" value="TRANSCRIPTIONAL REGULATOR MTLR"/>
    <property type="match status" value="1"/>
</dbReference>
<keyword evidence="1" id="KW-0808">Transferase</keyword>
<dbReference type="GO" id="GO:0006355">
    <property type="term" value="P:regulation of DNA-templated transcription"/>
    <property type="evidence" value="ECO:0007669"/>
    <property type="project" value="InterPro"/>
</dbReference>
<dbReference type="InterPro" id="IPR013011">
    <property type="entry name" value="PTS_EIIB_2"/>
</dbReference>
<dbReference type="GO" id="GO:0008982">
    <property type="term" value="F:protein-N(PI)-phosphohistidine-sugar phosphotransferase activity"/>
    <property type="evidence" value="ECO:0007669"/>
    <property type="project" value="InterPro"/>
</dbReference>
<feature type="domain" description="PTS EIIA type-2" evidence="5">
    <location>
        <begin position="532"/>
        <end position="680"/>
    </location>
</feature>
<sequence length="695" mass="78394">MLHSRQRRLLQILLLSPTFVSDQQLGDMLKVSLRTIQREIQSLRGILSRHGLKIVRKTGSGMAIEGREEDKQRLLKSLNEMEKYRLYSPEERQEGLIFDLLLAGEPVKLYAFSRKYNVTEATISLDLDKLEHWFAEAGLKLIRKPGWGVFLEGTEQQKRMALSKFLHQGTTFEEWLALFQNEGQASQHPLGFLVRDRLLKFLDIEHIWAVERAVREVLDGCDAILLTDRGYVNLVIHLLLAVERIKRGAKYEGELSRNLPSEAMEMLPLAREIASRLEGALSLPIPEMEIGYIALHLSGAAISKEHPMETPESGRMFELAQQFIQSVERELGVPLLGDAILFEGLLAHLIPAMGRLENGLQIHNPMLKEIRERYPEVFDACRKAVSKQFPYAVPDDEIGYLALHVGAALIRRREGRRFRTVVVCAGGFGTSSYLTARLKNEVPYLDIVGIVSVTELKKWLSEQEHIDLIVSTVPISFADDHRVVVVHPFLQKEDLAAIEWTLSRMRVDDFPVQEAKEPSPSALSLARSGEGMMQILRNLQVFDGVNVSRPVLESLCLLLAGWGKIRDLRALCRDIKKREAQGGLIINDLALIHAKSEGVSELLMAVFRLSSPVDWRNDADEKRRVSTFLLLAAPPTAPKEHIDLIGQISAALIEDDFVALLKRGSIKKIRKSLEFLLSEELISRTNVCLKGVHGP</sequence>
<dbReference type="RefSeq" id="WP_177199144.1">
    <property type="nucleotide sequence ID" value="NZ_FOOK01000024.1"/>
</dbReference>
<dbReference type="PROSITE" id="PS51099">
    <property type="entry name" value="PTS_EIIB_TYPE_2"/>
    <property type="match status" value="1"/>
</dbReference>
<dbReference type="InterPro" id="IPR036095">
    <property type="entry name" value="PTS_EIIB-like_sf"/>
</dbReference>
<evidence type="ECO:0000259" key="7">
    <source>
        <dbReference type="PROSITE" id="PS51372"/>
    </source>
</evidence>
<dbReference type="PROSITE" id="PS51094">
    <property type="entry name" value="PTS_EIIA_TYPE_2"/>
    <property type="match status" value="1"/>
</dbReference>
<organism evidence="8 9">
    <name type="scientific">Planifilum fulgidum</name>
    <dbReference type="NCBI Taxonomy" id="201973"/>
    <lineage>
        <taxon>Bacteria</taxon>
        <taxon>Bacillati</taxon>
        <taxon>Bacillota</taxon>
        <taxon>Bacilli</taxon>
        <taxon>Bacillales</taxon>
        <taxon>Thermoactinomycetaceae</taxon>
        <taxon>Planifilum</taxon>
    </lineage>
</organism>
<dbReference type="SUPFAM" id="SSF55804">
    <property type="entry name" value="Phoshotransferase/anion transport protein"/>
    <property type="match status" value="1"/>
</dbReference>
<keyword evidence="2" id="KW-0677">Repeat</keyword>
<evidence type="ECO:0000256" key="1">
    <source>
        <dbReference type="ARBA" id="ARBA00022679"/>
    </source>
</evidence>
<dbReference type="Proteomes" id="UP000198661">
    <property type="component" value="Unassembled WGS sequence"/>
</dbReference>
<dbReference type="InterPro" id="IPR036634">
    <property type="entry name" value="PRD_sf"/>
</dbReference>
<reference evidence="8 9" key="1">
    <citation type="submission" date="2016-10" db="EMBL/GenBank/DDBJ databases">
        <authorList>
            <person name="de Groot N.N."/>
        </authorList>
    </citation>
    <scope>NUCLEOTIDE SEQUENCE [LARGE SCALE GENOMIC DNA]</scope>
    <source>
        <strain evidence="8 9">DSM 44945</strain>
    </source>
</reference>
<dbReference type="InterPro" id="IPR050661">
    <property type="entry name" value="BglG_antiterminators"/>
</dbReference>
<feature type="domain" description="PTS EIIB type-2" evidence="6">
    <location>
        <begin position="418"/>
        <end position="510"/>
    </location>
</feature>
<dbReference type="InterPro" id="IPR013196">
    <property type="entry name" value="HTH_11"/>
</dbReference>
<dbReference type="Gene3D" id="3.40.50.2300">
    <property type="match status" value="1"/>
</dbReference>
<dbReference type="PROSITE" id="PS51372">
    <property type="entry name" value="PRD_2"/>
    <property type="match status" value="2"/>
</dbReference>
<dbReference type="PANTHER" id="PTHR30185">
    <property type="entry name" value="CRYPTIC BETA-GLUCOSIDE BGL OPERON ANTITERMINATOR"/>
    <property type="match status" value="1"/>
</dbReference>
<dbReference type="SUPFAM" id="SSF52794">
    <property type="entry name" value="PTS system IIB component-like"/>
    <property type="match status" value="1"/>
</dbReference>